<dbReference type="Pfam" id="PF00155">
    <property type="entry name" value="Aminotran_1_2"/>
    <property type="match status" value="1"/>
</dbReference>
<dbReference type="GO" id="GO:0030170">
    <property type="term" value="F:pyridoxal phosphate binding"/>
    <property type="evidence" value="ECO:0007669"/>
    <property type="project" value="InterPro"/>
</dbReference>
<dbReference type="PANTHER" id="PTHR13693">
    <property type="entry name" value="CLASS II AMINOTRANSFERASE/8-AMINO-7-OXONONANOATE SYNTHASE"/>
    <property type="match status" value="1"/>
</dbReference>
<feature type="domain" description="Aminotransferase class I/classII large" evidence="3">
    <location>
        <begin position="35"/>
        <end position="365"/>
    </location>
</feature>
<dbReference type="InterPro" id="IPR050087">
    <property type="entry name" value="AON_synthase_class-II"/>
</dbReference>
<proteinExistence type="predicted"/>
<reference evidence="5" key="1">
    <citation type="journal article" date="2013" name="BMC Microbiol.">
        <title>Taxonomy and evolution of bacteriochlorophyll a-containing members of the OM60/NOR5 clade of marine gammaproteobacteria: description of Luminiphilus syltensis gen. nov., sp. nov., reclassification of Haliea rubra as Pseudohaliea rubra gen. nov., comb. nov., and emendation of Chromatocurvus halotolerans.</title>
        <authorList>
            <person name="Spring S."/>
            <person name="Riedel T."/>
            <person name="Sproer C."/>
            <person name="Yan S."/>
            <person name="Harder J."/>
            <person name="Fuchs B.M."/>
        </authorList>
    </citation>
    <scope>NUCLEOTIDE SEQUENCE [LARGE SCALE GENOMIC DNA]</scope>
    <source>
        <strain evidence="5">NOR51-B</strain>
    </source>
</reference>
<sequence>MSAAASLLGVHRIARGGGRTLMVDDRAFLNFAGCNYLALGDRPEMREVARKAIDDGVPFSRYLVRDYGGYDEPFERVEAAAAAFYGTEAAVYLPSGYLIGAAGFAGLRPEYDVLVLDEMAHWCLADAATLSDAAVKTFRHADCDDLERVLNELEGQRPLVVSDGVFATTGELPPLDRYYALAESRDGHLFVDESHAAGVVGPNGRGAIDHFGLGERAHVGTTLSKGLCGQGSVFVGSDKQVALARANRALRGSSPGSPISALVSATAMDMVRETPELSALLRDKASSLRKQLQALGLDIVDTPASIIAFAEGDFEHMRGLQSALFDAGIYVLHSNYIAAGPGGMIRLSVFGDHTDEDFQHVCDAIYRWRSANPT</sequence>
<dbReference type="Gene3D" id="3.90.1150.10">
    <property type="entry name" value="Aspartate Aminotransferase, domain 1"/>
    <property type="match status" value="1"/>
</dbReference>
<comment type="cofactor">
    <cofactor evidence="1">
        <name>pyridoxal 5'-phosphate</name>
        <dbReference type="ChEBI" id="CHEBI:597326"/>
    </cofactor>
</comment>
<organism evidence="4 5">
    <name type="scientific">Luminiphilus syltensis NOR5-1B</name>
    <dbReference type="NCBI Taxonomy" id="565045"/>
    <lineage>
        <taxon>Bacteria</taxon>
        <taxon>Pseudomonadati</taxon>
        <taxon>Pseudomonadota</taxon>
        <taxon>Gammaproteobacteria</taxon>
        <taxon>Cellvibrionales</taxon>
        <taxon>Halieaceae</taxon>
        <taxon>Luminiphilus</taxon>
    </lineage>
</organism>
<dbReference type="Gene3D" id="3.40.640.10">
    <property type="entry name" value="Type I PLP-dependent aspartate aminotransferase-like (Major domain)"/>
    <property type="match status" value="1"/>
</dbReference>
<evidence type="ECO:0000256" key="2">
    <source>
        <dbReference type="ARBA" id="ARBA00022679"/>
    </source>
</evidence>
<dbReference type="SUPFAM" id="SSF53383">
    <property type="entry name" value="PLP-dependent transferases"/>
    <property type="match status" value="1"/>
</dbReference>
<accession>B8KY37</accession>
<dbReference type="AlphaFoldDB" id="B8KY37"/>
<evidence type="ECO:0000313" key="5">
    <source>
        <dbReference type="Proteomes" id="UP000004699"/>
    </source>
</evidence>
<keyword evidence="5" id="KW-1185">Reference proteome</keyword>
<dbReference type="STRING" id="565045.NOR51B_1997"/>
<evidence type="ECO:0000313" key="4">
    <source>
        <dbReference type="EMBL" id="EED36049.1"/>
    </source>
</evidence>
<dbReference type="HOGENOM" id="CLU_015846_11_0_6"/>
<dbReference type="RefSeq" id="WP_009020793.1">
    <property type="nucleotide sequence ID" value="NZ_DS999411.1"/>
</dbReference>
<dbReference type="InterPro" id="IPR015421">
    <property type="entry name" value="PyrdxlP-dep_Trfase_major"/>
</dbReference>
<dbReference type="InterPro" id="IPR015422">
    <property type="entry name" value="PyrdxlP-dep_Trfase_small"/>
</dbReference>
<evidence type="ECO:0000259" key="3">
    <source>
        <dbReference type="Pfam" id="PF00155"/>
    </source>
</evidence>
<keyword evidence="2" id="KW-0808">Transferase</keyword>
<gene>
    <name evidence="4" type="ORF">NOR51B_1997</name>
</gene>
<dbReference type="eggNOG" id="COG0156">
    <property type="taxonomic scope" value="Bacteria"/>
</dbReference>
<dbReference type="InterPro" id="IPR015424">
    <property type="entry name" value="PyrdxlP-dep_Trfase"/>
</dbReference>
<protein>
    <recommendedName>
        <fullName evidence="3">Aminotransferase class I/classII large domain-containing protein</fullName>
    </recommendedName>
</protein>
<dbReference type="GO" id="GO:0016740">
    <property type="term" value="F:transferase activity"/>
    <property type="evidence" value="ECO:0007669"/>
    <property type="project" value="UniProtKB-KW"/>
</dbReference>
<dbReference type="EMBL" id="DS999411">
    <property type="protein sequence ID" value="EED36049.1"/>
    <property type="molecule type" value="Genomic_DNA"/>
</dbReference>
<name>B8KY37_9GAMM</name>
<evidence type="ECO:0000256" key="1">
    <source>
        <dbReference type="ARBA" id="ARBA00001933"/>
    </source>
</evidence>
<dbReference type="InterPro" id="IPR004839">
    <property type="entry name" value="Aminotransferase_I/II_large"/>
</dbReference>
<dbReference type="Proteomes" id="UP000004699">
    <property type="component" value="Unassembled WGS sequence"/>
</dbReference>
<dbReference type="OrthoDB" id="9807157at2"/>